<dbReference type="Proteomes" id="UP001066276">
    <property type="component" value="Chromosome 3_2"/>
</dbReference>
<feature type="compositionally biased region" description="Polar residues" evidence="1">
    <location>
        <begin position="252"/>
        <end position="272"/>
    </location>
</feature>
<evidence type="ECO:0000313" key="2">
    <source>
        <dbReference type="EMBL" id="KAJ1177051.1"/>
    </source>
</evidence>
<feature type="region of interest" description="Disordered" evidence="1">
    <location>
        <begin position="89"/>
        <end position="272"/>
    </location>
</feature>
<proteinExistence type="predicted"/>
<name>A0AAV7TL98_PLEWA</name>
<keyword evidence="3" id="KW-1185">Reference proteome</keyword>
<reference evidence="2" key="1">
    <citation type="journal article" date="2022" name="bioRxiv">
        <title>Sequencing and chromosome-scale assembly of the giantPleurodeles waltlgenome.</title>
        <authorList>
            <person name="Brown T."/>
            <person name="Elewa A."/>
            <person name="Iarovenko S."/>
            <person name="Subramanian E."/>
            <person name="Araus A.J."/>
            <person name="Petzold A."/>
            <person name="Susuki M."/>
            <person name="Suzuki K.-i.T."/>
            <person name="Hayashi T."/>
            <person name="Toyoda A."/>
            <person name="Oliveira C."/>
            <person name="Osipova E."/>
            <person name="Leigh N.D."/>
            <person name="Simon A."/>
            <person name="Yun M.H."/>
        </authorList>
    </citation>
    <scope>NUCLEOTIDE SEQUENCE</scope>
    <source>
        <strain evidence="2">20211129_DDA</strain>
        <tissue evidence="2">Liver</tissue>
    </source>
</reference>
<feature type="compositionally biased region" description="Low complexity" evidence="1">
    <location>
        <begin position="167"/>
        <end position="208"/>
    </location>
</feature>
<feature type="compositionally biased region" description="Polar residues" evidence="1">
    <location>
        <begin position="210"/>
        <end position="244"/>
    </location>
</feature>
<dbReference type="EMBL" id="JANPWB010000006">
    <property type="protein sequence ID" value="KAJ1177051.1"/>
    <property type="molecule type" value="Genomic_DNA"/>
</dbReference>
<feature type="compositionally biased region" description="Polar residues" evidence="1">
    <location>
        <begin position="128"/>
        <end position="162"/>
    </location>
</feature>
<gene>
    <name evidence="2" type="ORF">NDU88_002315</name>
</gene>
<comment type="caution">
    <text evidence="2">The sequence shown here is derived from an EMBL/GenBank/DDBJ whole genome shotgun (WGS) entry which is preliminary data.</text>
</comment>
<organism evidence="2 3">
    <name type="scientific">Pleurodeles waltl</name>
    <name type="common">Iberian ribbed newt</name>
    <dbReference type="NCBI Taxonomy" id="8319"/>
    <lineage>
        <taxon>Eukaryota</taxon>
        <taxon>Metazoa</taxon>
        <taxon>Chordata</taxon>
        <taxon>Craniata</taxon>
        <taxon>Vertebrata</taxon>
        <taxon>Euteleostomi</taxon>
        <taxon>Amphibia</taxon>
        <taxon>Batrachia</taxon>
        <taxon>Caudata</taxon>
        <taxon>Salamandroidea</taxon>
        <taxon>Salamandridae</taxon>
        <taxon>Pleurodelinae</taxon>
        <taxon>Pleurodeles</taxon>
    </lineage>
</organism>
<accession>A0AAV7TL98</accession>
<protein>
    <submittedName>
        <fullName evidence="2">Uncharacterized protein</fullName>
    </submittedName>
</protein>
<evidence type="ECO:0000313" key="3">
    <source>
        <dbReference type="Proteomes" id="UP001066276"/>
    </source>
</evidence>
<feature type="compositionally biased region" description="Polar residues" evidence="1">
    <location>
        <begin position="92"/>
        <end position="103"/>
    </location>
</feature>
<dbReference type="AlphaFoldDB" id="A0AAV7TL98"/>
<sequence length="272" mass="27443">MARVSGERAPAFTSEELEKLVDGVLPQYTLLYGPPDKQHLSHNISGTSGACSHRNLECTGHQGSQCGTEPQHRQSPTCEASEVGQCLAGEGENSSHQSRSQGFRWSVESAVTPSKVGKGHKKPDKSGKSSTAEKTTIISAAQEATVSTSPAAQEATTSTSPAAQDRTASTSPAAQEATTSTSPAAQEATASTSQAAQEATASTSPAAQDRTASTSLAAQEATASTSPAAQDRTASTSPAAQEASTIPAAQEATASTSPAAQEATASTSPTGP</sequence>
<evidence type="ECO:0000256" key="1">
    <source>
        <dbReference type="SAM" id="MobiDB-lite"/>
    </source>
</evidence>